<dbReference type="Proteomes" id="UP000284605">
    <property type="component" value="Unassembled WGS sequence"/>
</dbReference>
<dbReference type="SUPFAM" id="SSF160104">
    <property type="entry name" value="Acetoacetate decarboxylase-like"/>
    <property type="match status" value="1"/>
</dbReference>
<name>A0A418W8X7_9PROT</name>
<dbReference type="Gene3D" id="2.40.400.10">
    <property type="entry name" value="Acetoacetate decarboxylase-like"/>
    <property type="match status" value="1"/>
</dbReference>
<gene>
    <name evidence="1" type="ORF">D3874_05045</name>
</gene>
<comment type="caution">
    <text evidence="1">The sequence shown here is derived from an EMBL/GenBank/DDBJ whole genome shotgun (WGS) entry which is preliminary data.</text>
</comment>
<evidence type="ECO:0000313" key="1">
    <source>
        <dbReference type="EMBL" id="RJF86470.1"/>
    </source>
</evidence>
<dbReference type="AlphaFoldDB" id="A0A418W8X7"/>
<protein>
    <recommendedName>
        <fullName evidence="3">Acetoacetate decarboxylase</fullName>
    </recommendedName>
</protein>
<dbReference type="EMBL" id="QYUK01000011">
    <property type="protein sequence ID" value="RJF86470.1"/>
    <property type="molecule type" value="Genomic_DNA"/>
</dbReference>
<evidence type="ECO:0008006" key="3">
    <source>
        <dbReference type="Google" id="ProtNLM"/>
    </source>
</evidence>
<keyword evidence="2" id="KW-1185">Reference proteome</keyword>
<organism evidence="1 2">
    <name type="scientific">Oleomonas cavernae</name>
    <dbReference type="NCBI Taxonomy" id="2320859"/>
    <lineage>
        <taxon>Bacteria</taxon>
        <taxon>Pseudomonadati</taxon>
        <taxon>Pseudomonadota</taxon>
        <taxon>Alphaproteobacteria</taxon>
        <taxon>Acetobacterales</taxon>
        <taxon>Acetobacteraceae</taxon>
        <taxon>Oleomonas</taxon>
    </lineage>
</organism>
<reference evidence="1 2" key="1">
    <citation type="submission" date="2018-09" db="EMBL/GenBank/DDBJ databases">
        <authorList>
            <person name="Zhu H."/>
        </authorList>
    </citation>
    <scope>NUCLEOTIDE SEQUENCE [LARGE SCALE GENOMIC DNA]</scope>
    <source>
        <strain evidence="1 2">K1W22B-8</strain>
    </source>
</reference>
<dbReference type="InterPro" id="IPR023375">
    <property type="entry name" value="ADC_dom_sf"/>
</dbReference>
<sequence>MNGFLFEADRRALQRTCDRCLNDPSTGRLRFRVVAPYVLLTALYVDRMSSADPIDKSKGFVRETDIGFWIPVVGGLADAPGRWKVYWLPTYMFVDSGSALSGGREVFGYPKTMGVVHRGSGGPQPMDFTVDTEHFTKFAPDAEGRVQRLFAVSSNRATSEEPAIETTTTAEVAAAMWQIFDAFLPDDIFVLPLSGDAFLPYIGMPMIFLKQFRDHESANRACYQAVTAVTVSTDSVGSVRLPRTKTRLVVAGSASHPISADLGIPDGREATLAMQMSLDFTVGFGSTLCQFTSDGC</sequence>
<accession>A0A418W8X7</accession>
<proteinExistence type="predicted"/>
<evidence type="ECO:0000313" key="2">
    <source>
        <dbReference type="Proteomes" id="UP000284605"/>
    </source>
</evidence>